<gene>
    <name evidence="3" type="ORF">SGCZBJ_11735</name>
</gene>
<proteinExistence type="predicted"/>
<dbReference type="OrthoDB" id="9798990at2"/>
<evidence type="ECO:0000313" key="4">
    <source>
        <dbReference type="Proteomes" id="UP000234479"/>
    </source>
</evidence>
<dbReference type="PANTHER" id="PTHR36173:SF2">
    <property type="entry name" value="RIBONUCLEASE VAPC16"/>
    <property type="match status" value="1"/>
</dbReference>
<organism evidence="3 4">
    <name type="scientific">Caulobacter zeae</name>
    <dbReference type="NCBI Taxonomy" id="2055137"/>
    <lineage>
        <taxon>Bacteria</taxon>
        <taxon>Pseudomonadati</taxon>
        <taxon>Pseudomonadota</taxon>
        <taxon>Alphaproteobacteria</taxon>
        <taxon>Caulobacterales</taxon>
        <taxon>Caulobacteraceae</taxon>
        <taxon>Caulobacter</taxon>
    </lineage>
</organism>
<dbReference type="InterPro" id="IPR029060">
    <property type="entry name" value="PIN-like_dom_sf"/>
</dbReference>
<dbReference type="Pfam" id="PF01850">
    <property type="entry name" value="PIN"/>
    <property type="match status" value="1"/>
</dbReference>
<dbReference type="SUPFAM" id="SSF88723">
    <property type="entry name" value="PIN domain-like"/>
    <property type="match status" value="1"/>
</dbReference>
<sequence length="181" mass="19883">MRLLIDTHVLIWSLTDQAKLSPAVAGAMLDLNNEIFVSAVSIYEVLYKRLRARGASLERMPVDLEKVVQDQGLSWLPILPGDCAAAAALPDHHRDPWDRILVAQAKRGRPPLGHCRRGGACLRRSDPLVARRLSASGPGPRRGSRRSRGRSFCQASRPRHTSPAAGRGGTCCRRGPRRARS</sequence>
<feature type="region of interest" description="Disordered" evidence="1">
    <location>
        <begin position="131"/>
        <end position="181"/>
    </location>
</feature>
<accession>A0A2N5DFS1</accession>
<dbReference type="InterPro" id="IPR002716">
    <property type="entry name" value="PIN_dom"/>
</dbReference>
<dbReference type="PANTHER" id="PTHR36173">
    <property type="entry name" value="RIBONUCLEASE VAPC16-RELATED"/>
    <property type="match status" value="1"/>
</dbReference>
<dbReference type="EMBL" id="PJRS01000022">
    <property type="protein sequence ID" value="PLR24905.1"/>
    <property type="molecule type" value="Genomic_DNA"/>
</dbReference>
<feature type="domain" description="PIN" evidence="2">
    <location>
        <begin position="4"/>
        <end position="107"/>
    </location>
</feature>
<dbReference type="AlphaFoldDB" id="A0A2N5DFS1"/>
<protein>
    <recommendedName>
        <fullName evidence="2">PIN domain-containing protein</fullName>
    </recommendedName>
</protein>
<dbReference type="Gene3D" id="3.40.50.1010">
    <property type="entry name" value="5'-nuclease"/>
    <property type="match status" value="1"/>
</dbReference>
<name>A0A2N5DFS1_9CAUL</name>
<keyword evidence="4" id="KW-1185">Reference proteome</keyword>
<evidence type="ECO:0000256" key="1">
    <source>
        <dbReference type="SAM" id="MobiDB-lite"/>
    </source>
</evidence>
<feature type="compositionally biased region" description="Low complexity" evidence="1">
    <location>
        <begin position="131"/>
        <end position="141"/>
    </location>
</feature>
<evidence type="ECO:0000259" key="2">
    <source>
        <dbReference type="Pfam" id="PF01850"/>
    </source>
</evidence>
<dbReference type="InterPro" id="IPR041705">
    <property type="entry name" value="PIN_Sll0205"/>
</dbReference>
<reference evidence="3 4" key="1">
    <citation type="submission" date="2017-12" db="EMBL/GenBank/DDBJ databases">
        <title>The genome sequence of Caulobacter sp. 410.</title>
        <authorList>
            <person name="Gao J."/>
            <person name="Mao X."/>
            <person name="Sun J."/>
        </authorList>
    </citation>
    <scope>NUCLEOTIDE SEQUENCE [LARGE SCALE GENOMIC DNA]</scope>
    <source>
        <strain evidence="3 4">410</strain>
    </source>
</reference>
<comment type="caution">
    <text evidence="3">The sequence shown here is derived from an EMBL/GenBank/DDBJ whole genome shotgun (WGS) entry which is preliminary data.</text>
</comment>
<evidence type="ECO:0000313" key="3">
    <source>
        <dbReference type="EMBL" id="PLR24905.1"/>
    </source>
</evidence>
<dbReference type="InterPro" id="IPR052919">
    <property type="entry name" value="TA_system_RNase"/>
</dbReference>
<dbReference type="Proteomes" id="UP000234479">
    <property type="component" value="Unassembled WGS sequence"/>
</dbReference>
<dbReference type="CDD" id="cd09872">
    <property type="entry name" value="PIN_Sll0205-like"/>
    <property type="match status" value="1"/>
</dbReference>